<dbReference type="UniPathway" id="UPA00214"/>
<dbReference type="InterPro" id="IPR011013">
    <property type="entry name" value="Gal_mutarotase_sf_dom"/>
</dbReference>
<evidence type="ECO:0000256" key="1">
    <source>
        <dbReference type="ARBA" id="ARBA00001096"/>
    </source>
</evidence>
<dbReference type="EC" id="5.1.3.15" evidence="7"/>
<proteinExistence type="inferred from homology"/>
<dbReference type="Proteomes" id="UP000663829">
    <property type="component" value="Unassembled WGS sequence"/>
</dbReference>
<keyword evidence="5 7" id="KW-0413">Isomerase</keyword>
<comment type="function">
    <text evidence="6">Mutarotase that catalyzes the interconversion of beta-D-galactose and alpha-D-galactose during galactose metabolism. Beta-D-galactose is metabolized in the liver into glucose 1-phosphate, the primary metabolic fuel, by the action of four enzymes that constitute the Leloir pathway: GALM, GALK1 (galactokinase), GALT (galactose-1-phosphate uridylyltransferase) and GALE (UDP-galactose-4'-epimerase). Involved in the maintenance of the equilibrium between the beta- and alpha-anomers of galactose, therefore ensuring a sufficient supply of the alpha-anomer for GALK1. Also active on D-glucose although shows a preference for galactose over glucose.</text>
</comment>
<comment type="catalytic activity">
    <reaction evidence="2">
        <text>alpha-D-galactose = beta-D-galactose</text>
        <dbReference type="Rhea" id="RHEA:28675"/>
        <dbReference type="ChEBI" id="CHEBI:27667"/>
        <dbReference type="ChEBI" id="CHEBI:28061"/>
        <dbReference type="EC" id="5.1.3.3"/>
    </reaction>
    <physiologicalReaction direction="right-to-left" evidence="2">
        <dbReference type="Rhea" id="RHEA:28677"/>
    </physiologicalReaction>
</comment>
<protein>
    <recommendedName>
        <fullName evidence="7">glucose-6-phosphate 1-epimerase</fullName>
        <ecNumber evidence="7">5.1.3.15</ecNumber>
    </recommendedName>
</protein>
<accession>A0A815MLW8</accession>
<sequence length="292" mass="33152">MSTTEFEFVSGFSAIRLIHGTNKASVEILLYGATVVSWNVNDQKILFLSDKASFENGKGIRGGIPVVFPQFGPGKLPQHGFARTKKWTLGDTNVDKQTGDVTAKFHLHDDEDTLKIWPFTFELTLSITLKANKFEQKLTVINKDDKQFDFTALLHTYFTVSDINKTKISGLRNIDYIDKVDNATLKHETNEYIEFVSETDRVYKNGATNNNLVTIIDNSNQQQFEIQIKTQTFNDFVIWNPWIEKAKNSNDIGEHNYSKFVCVEAGQVSKPVELNSKQTWNASQEISLISHS</sequence>
<evidence type="ECO:0000256" key="4">
    <source>
        <dbReference type="ARBA" id="ARBA00005866"/>
    </source>
</evidence>
<evidence type="ECO:0000313" key="10">
    <source>
        <dbReference type="EMBL" id="CAF1336416.1"/>
    </source>
</evidence>
<comment type="catalytic activity">
    <reaction evidence="1">
        <text>alpha-D-glucose 6-phosphate = beta-D-glucose 6-phosphate</text>
        <dbReference type="Rhea" id="RHEA:16249"/>
        <dbReference type="ChEBI" id="CHEBI:58225"/>
        <dbReference type="ChEBI" id="CHEBI:58247"/>
        <dbReference type="EC" id="5.1.3.15"/>
    </reaction>
</comment>
<dbReference type="InterPro" id="IPR014718">
    <property type="entry name" value="GH-type_carb-bd"/>
</dbReference>
<evidence type="ECO:0000256" key="2">
    <source>
        <dbReference type="ARBA" id="ARBA00001712"/>
    </source>
</evidence>
<dbReference type="Proteomes" id="UP000677228">
    <property type="component" value="Unassembled WGS sequence"/>
</dbReference>
<keyword evidence="14" id="KW-1185">Reference proteome</keyword>
<dbReference type="InterPro" id="IPR008183">
    <property type="entry name" value="Aldose_1/G6P_1-epimerase"/>
</dbReference>
<evidence type="ECO:0000256" key="5">
    <source>
        <dbReference type="ARBA" id="ARBA00023235"/>
    </source>
</evidence>
<reference evidence="11" key="1">
    <citation type="submission" date="2021-02" db="EMBL/GenBank/DDBJ databases">
        <authorList>
            <person name="Nowell W R."/>
        </authorList>
    </citation>
    <scope>NUCLEOTIDE SEQUENCE</scope>
</reference>
<comment type="caution">
    <text evidence="11">The sequence shown here is derived from an EMBL/GenBank/DDBJ whole genome shotgun (WGS) entry which is preliminary data.</text>
</comment>
<dbReference type="PIRSF" id="PIRSF016020">
    <property type="entry name" value="PHexose_mutarotase"/>
    <property type="match status" value="1"/>
</dbReference>
<feature type="active site" evidence="8">
    <location>
        <position position="264"/>
    </location>
</feature>
<dbReference type="InterPro" id="IPR025532">
    <property type="entry name" value="G6P_1-epimerase"/>
</dbReference>
<dbReference type="Gene3D" id="2.70.98.10">
    <property type="match status" value="1"/>
</dbReference>
<dbReference type="GO" id="GO:0005737">
    <property type="term" value="C:cytoplasm"/>
    <property type="evidence" value="ECO:0007669"/>
    <property type="project" value="TreeGrafter"/>
</dbReference>
<feature type="active site" evidence="8">
    <location>
        <position position="155"/>
    </location>
</feature>
<dbReference type="GO" id="GO:0030246">
    <property type="term" value="F:carbohydrate binding"/>
    <property type="evidence" value="ECO:0007669"/>
    <property type="project" value="UniProtKB-UniRule"/>
</dbReference>
<evidence type="ECO:0000313" key="14">
    <source>
        <dbReference type="Proteomes" id="UP000663829"/>
    </source>
</evidence>
<dbReference type="EMBL" id="CAJOBC010083780">
    <property type="protein sequence ID" value="CAF4306828.1"/>
    <property type="molecule type" value="Genomic_DNA"/>
</dbReference>
<dbReference type="CDD" id="cd09020">
    <property type="entry name" value="D-hex-6-P-epi_like"/>
    <property type="match status" value="1"/>
</dbReference>
<name>A0A815MLW8_9BILA</name>
<gene>
    <name evidence="11" type="ORF">GPM918_LOCUS33855</name>
    <name evidence="10" type="ORF">OVA965_LOCUS30132</name>
    <name evidence="13" type="ORF">SRO942_LOCUS34548</name>
    <name evidence="12" type="ORF">TMI583_LOCUS30930</name>
</gene>
<evidence type="ECO:0000256" key="7">
    <source>
        <dbReference type="PIRNR" id="PIRNR016020"/>
    </source>
</evidence>
<dbReference type="GO" id="GO:0006012">
    <property type="term" value="P:galactose metabolic process"/>
    <property type="evidence" value="ECO:0007669"/>
    <property type="project" value="UniProtKB-UniPathway"/>
</dbReference>
<evidence type="ECO:0000256" key="6">
    <source>
        <dbReference type="ARBA" id="ARBA00045743"/>
    </source>
</evidence>
<organism evidence="11 14">
    <name type="scientific">Didymodactylos carnosus</name>
    <dbReference type="NCBI Taxonomy" id="1234261"/>
    <lineage>
        <taxon>Eukaryota</taxon>
        <taxon>Metazoa</taxon>
        <taxon>Spiralia</taxon>
        <taxon>Gnathifera</taxon>
        <taxon>Rotifera</taxon>
        <taxon>Eurotatoria</taxon>
        <taxon>Bdelloidea</taxon>
        <taxon>Philodinida</taxon>
        <taxon>Philodinidae</taxon>
        <taxon>Didymodactylos</taxon>
    </lineage>
</organism>
<dbReference type="Proteomes" id="UP000682733">
    <property type="component" value="Unassembled WGS sequence"/>
</dbReference>
<dbReference type="GO" id="GO:0004034">
    <property type="term" value="F:aldose 1-epimerase activity"/>
    <property type="evidence" value="ECO:0007669"/>
    <property type="project" value="UniProtKB-EC"/>
</dbReference>
<feature type="binding site" evidence="9">
    <location>
        <position position="78"/>
    </location>
    <ligand>
        <name>substrate</name>
    </ligand>
</feature>
<dbReference type="Proteomes" id="UP000681722">
    <property type="component" value="Unassembled WGS sequence"/>
</dbReference>
<dbReference type="OrthoDB" id="1659429at2759"/>
<feature type="binding site" evidence="9">
    <location>
        <position position="83"/>
    </location>
    <ligand>
        <name>substrate</name>
    </ligand>
</feature>
<dbReference type="SUPFAM" id="SSF74650">
    <property type="entry name" value="Galactose mutarotase-like"/>
    <property type="match status" value="1"/>
</dbReference>
<comment type="similarity">
    <text evidence="4 7">Belongs to the glucose-6-phosphate 1-epimerase family.</text>
</comment>
<dbReference type="EMBL" id="CAJNOQ010018347">
    <property type="protein sequence ID" value="CAF1426380.1"/>
    <property type="molecule type" value="Genomic_DNA"/>
</dbReference>
<dbReference type="Pfam" id="PF01263">
    <property type="entry name" value="Aldose_epim"/>
    <property type="match status" value="1"/>
</dbReference>
<evidence type="ECO:0000313" key="12">
    <source>
        <dbReference type="EMBL" id="CAF4147750.1"/>
    </source>
</evidence>
<dbReference type="EMBL" id="CAJOBA010043338">
    <property type="protein sequence ID" value="CAF4147750.1"/>
    <property type="molecule type" value="Genomic_DNA"/>
</dbReference>
<dbReference type="GO" id="GO:0047938">
    <property type="term" value="F:glucose-6-phosphate 1-epimerase activity"/>
    <property type="evidence" value="ECO:0007669"/>
    <property type="project" value="UniProtKB-UniRule"/>
</dbReference>
<comment type="pathway">
    <text evidence="3">Carbohydrate metabolism; galactose metabolism.</text>
</comment>
<dbReference type="AlphaFoldDB" id="A0A815MLW8"/>
<feature type="binding site" evidence="9">
    <location>
        <position position="61"/>
    </location>
    <ligand>
        <name>substrate</name>
    </ligand>
</feature>
<evidence type="ECO:0000313" key="13">
    <source>
        <dbReference type="EMBL" id="CAF4306828.1"/>
    </source>
</evidence>
<dbReference type="EMBL" id="CAJNOK010021714">
    <property type="protein sequence ID" value="CAF1336416.1"/>
    <property type="molecule type" value="Genomic_DNA"/>
</dbReference>
<evidence type="ECO:0000313" key="11">
    <source>
        <dbReference type="EMBL" id="CAF1426380.1"/>
    </source>
</evidence>
<dbReference type="PANTHER" id="PTHR11122">
    <property type="entry name" value="APOSPORY-ASSOCIATED PROTEIN C-RELATED"/>
    <property type="match status" value="1"/>
</dbReference>
<evidence type="ECO:0000256" key="3">
    <source>
        <dbReference type="ARBA" id="ARBA00004947"/>
    </source>
</evidence>
<dbReference type="PANTHER" id="PTHR11122:SF13">
    <property type="entry name" value="GLUCOSE-6-PHOSPHATE 1-EPIMERASE"/>
    <property type="match status" value="1"/>
</dbReference>
<evidence type="ECO:0000256" key="9">
    <source>
        <dbReference type="PIRSR" id="PIRSR016020-2"/>
    </source>
</evidence>
<evidence type="ECO:0000256" key="8">
    <source>
        <dbReference type="PIRSR" id="PIRSR016020-1"/>
    </source>
</evidence>